<evidence type="ECO:0000313" key="1">
    <source>
        <dbReference type="EMBL" id="ONI40634.1"/>
    </source>
</evidence>
<reference evidence="1" key="1">
    <citation type="submission" date="2016-08" db="EMBL/GenBank/DDBJ databases">
        <authorList>
            <person name="Ngugi D.K."/>
            <person name="Miyake S."/>
            <person name="Stingl U."/>
        </authorList>
    </citation>
    <scope>NUCLEOTIDE SEQUENCE</scope>
    <source>
        <strain evidence="1">SCG-B11WGA-EpuloA1</strain>
    </source>
</reference>
<proteinExistence type="predicted"/>
<evidence type="ECO:0000313" key="2">
    <source>
        <dbReference type="Proteomes" id="UP000188605"/>
    </source>
</evidence>
<dbReference type="EMBL" id="LJDB01000047">
    <property type="protein sequence ID" value="ONI40634.1"/>
    <property type="molecule type" value="Genomic_DNA"/>
</dbReference>
<gene>
    <name evidence="1" type="ORF">AN396_05490</name>
</gene>
<keyword evidence="2" id="KW-1185">Reference proteome</keyword>
<dbReference type="Proteomes" id="UP000188605">
    <property type="component" value="Unassembled WGS sequence"/>
</dbReference>
<name>A0ACC8XCP6_9FIRM</name>
<sequence>MEGMIIIILFFVLMGIGIPVAVSLGVAATIYIIGFVDLPAIIIVQQMISGVDKFTLLAIPFFMMAGSLMEQGGISARIVDFSKKVLGPIPGGLALVTILASMIFAAMTGAGAATVAAIGAIIFPQMIKEGYDEDFTCALMATGGIFGPLIPPSILMVLYGVATDVSVGDMLIGGVMPGIIMGIVVAITALIMCRKNGIKAGDKYSGKEIFRSVISAFWALLTPLIILGGIYSGIFSPTEAAAVATLYSLIIGMFVYKELKLSNLINILFKSMKTTAGVLLIVATTQAFGWVLTKEQIPQLIANWFTSLSSSPLVFLFAVSILLLIAGCFLDPVPAIMIFAPILFPASKMFEIDPVHFGVVMVVALCIGLITPPVGINLFVASSVGDRPVHKIVPHIVPFLYAVLVGLLAIILLPGFSTFLPSLL</sequence>
<protein>
    <submittedName>
        <fullName evidence="1">C4-dicarboxylate ABC transporter substrate-binding protein</fullName>
    </submittedName>
</protein>
<comment type="caution">
    <text evidence="1">The sequence shown here is derived from an EMBL/GenBank/DDBJ whole genome shotgun (WGS) entry which is preliminary data.</text>
</comment>
<accession>A0ACC8XCP6</accession>
<organism evidence="1 2">
    <name type="scientific">Candidatus Epulonipiscium fishelsonii</name>
    <dbReference type="NCBI Taxonomy" id="77094"/>
    <lineage>
        <taxon>Bacteria</taxon>
        <taxon>Bacillati</taxon>
        <taxon>Bacillota</taxon>
        <taxon>Clostridia</taxon>
        <taxon>Lachnospirales</taxon>
        <taxon>Lachnospiraceae</taxon>
        <taxon>Candidatus Epulonipiscium</taxon>
    </lineage>
</organism>